<protein>
    <recommendedName>
        <fullName evidence="5">Short-chain dehydrogenase</fullName>
    </recommendedName>
</protein>
<dbReference type="GO" id="GO:0016491">
    <property type="term" value="F:oxidoreductase activity"/>
    <property type="evidence" value="ECO:0007669"/>
    <property type="project" value="UniProtKB-KW"/>
</dbReference>
<keyword evidence="2" id="KW-0560">Oxidoreductase</keyword>
<dbReference type="PRINTS" id="PR00081">
    <property type="entry name" value="GDHRDH"/>
</dbReference>
<dbReference type="Gene3D" id="3.40.50.720">
    <property type="entry name" value="NAD(P)-binding Rossmann-like Domain"/>
    <property type="match status" value="1"/>
</dbReference>
<evidence type="ECO:0008006" key="5">
    <source>
        <dbReference type="Google" id="ProtNLM"/>
    </source>
</evidence>
<dbReference type="InterPro" id="IPR002347">
    <property type="entry name" value="SDR_fam"/>
</dbReference>
<evidence type="ECO:0000256" key="2">
    <source>
        <dbReference type="ARBA" id="ARBA00023002"/>
    </source>
</evidence>
<dbReference type="PANTHER" id="PTHR24320:SF283">
    <property type="entry name" value="RETINOL DEHYDROGENASE 11"/>
    <property type="match status" value="1"/>
</dbReference>
<name>A0A428TIR8_9HYPO</name>
<evidence type="ECO:0000256" key="1">
    <source>
        <dbReference type="ARBA" id="ARBA00006484"/>
    </source>
</evidence>
<accession>A0A428TIR8</accession>
<sequence>MEPAVFILADRNPSNFQSLVDELNGSHPEIKVKPLSLDLGSFENVRQAAETLLSWSDDDVPCIDVLVNNAGIMTVPYGLTEDGFEKHLQANHLGHFLFTNLIMGKLLKANKPRGKTYETRAAYGQSKTANSLMALSLAQKLGARGLTAFSMHPGAIMTMKLTAHVDDFEAMAKNMQAVDAAMGTKYMWGLDGMKLKDLDEGVATHVFAAFDPTIAEQNGVYLNDCRVADPYKEEVYPWATSKVSADMLWKLSEKLVGQEFSY</sequence>
<dbReference type="STRING" id="1325735.A0A428TIR8"/>
<dbReference type="InterPro" id="IPR036291">
    <property type="entry name" value="NAD(P)-bd_dom_sf"/>
</dbReference>
<reference evidence="3 4" key="1">
    <citation type="submission" date="2017-06" db="EMBL/GenBank/DDBJ databases">
        <title>Comparative genomic analysis of Ambrosia Fusariam Clade fungi.</title>
        <authorList>
            <person name="Stajich J.E."/>
            <person name="Carrillo J."/>
            <person name="Kijimoto T."/>
            <person name="Eskalen A."/>
            <person name="O'Donnell K."/>
            <person name="Kasson M."/>
        </authorList>
    </citation>
    <scope>NUCLEOTIDE SEQUENCE [LARGE SCALE GENOMIC DNA]</scope>
    <source>
        <strain evidence="3 4">NRRL62579</strain>
    </source>
</reference>
<evidence type="ECO:0000313" key="3">
    <source>
        <dbReference type="EMBL" id="RSM01928.1"/>
    </source>
</evidence>
<comment type="similarity">
    <text evidence="1">Belongs to the short-chain dehydrogenases/reductases (SDR) family.</text>
</comment>
<evidence type="ECO:0000313" key="4">
    <source>
        <dbReference type="Proteomes" id="UP000287144"/>
    </source>
</evidence>
<proteinExistence type="inferred from homology"/>
<keyword evidence="4" id="KW-1185">Reference proteome</keyword>
<dbReference type="PANTHER" id="PTHR24320">
    <property type="entry name" value="RETINOL DEHYDROGENASE"/>
    <property type="match status" value="1"/>
</dbReference>
<dbReference type="EMBL" id="NKCK01000080">
    <property type="protein sequence ID" value="RSM01928.1"/>
    <property type="molecule type" value="Genomic_DNA"/>
</dbReference>
<comment type="caution">
    <text evidence="3">The sequence shown here is derived from an EMBL/GenBank/DDBJ whole genome shotgun (WGS) entry which is preliminary data.</text>
</comment>
<dbReference type="AlphaFoldDB" id="A0A428TIR8"/>
<dbReference type="Pfam" id="PF00106">
    <property type="entry name" value="adh_short"/>
    <property type="match status" value="1"/>
</dbReference>
<dbReference type="Proteomes" id="UP000287144">
    <property type="component" value="Unassembled WGS sequence"/>
</dbReference>
<dbReference type="SUPFAM" id="SSF51735">
    <property type="entry name" value="NAD(P)-binding Rossmann-fold domains"/>
    <property type="match status" value="1"/>
</dbReference>
<organism evidence="3 4">
    <name type="scientific">Fusarium oligoseptatum</name>
    <dbReference type="NCBI Taxonomy" id="2604345"/>
    <lineage>
        <taxon>Eukaryota</taxon>
        <taxon>Fungi</taxon>
        <taxon>Dikarya</taxon>
        <taxon>Ascomycota</taxon>
        <taxon>Pezizomycotina</taxon>
        <taxon>Sordariomycetes</taxon>
        <taxon>Hypocreomycetidae</taxon>
        <taxon>Hypocreales</taxon>
        <taxon>Nectriaceae</taxon>
        <taxon>Fusarium</taxon>
        <taxon>Fusarium solani species complex</taxon>
    </lineage>
</organism>
<gene>
    <name evidence="3" type="ORF">CEP52_008255</name>
</gene>